<keyword evidence="10" id="KW-0378">Hydrolase</keyword>
<dbReference type="GO" id="GO:0005764">
    <property type="term" value="C:lysosome"/>
    <property type="evidence" value="ECO:0007669"/>
    <property type="project" value="UniProtKB-SubCell"/>
</dbReference>
<evidence type="ECO:0000256" key="2">
    <source>
        <dbReference type="ARBA" id="ARBA00004371"/>
    </source>
</evidence>
<dbReference type="Proteomes" id="UP001187415">
    <property type="component" value="Unassembled WGS sequence"/>
</dbReference>
<sequence>MWRLVLVVALLCLGSEAHISCKNEKDEDVDWYILYKFPEIKDKLNGGDYIYIDSKGNEKNSKPINDKDSFLANTLKPILTNPPGCGFISYNDQPPTGSSVSDKMGHSKGVVMLDKTHLVWLLHSTPNFPSKRDTNDFYPVEGLKFGQTFICVTLPHTANGAIVKHLQFINAYVFDHQPDGFPNNVKVTKNKLQPSLNTNDQSQLYGDLKTAGGVELKHFYKKTSKYGLVGDLYVTIAKELQDDLYVQTWGRQFCRDFTYCPTNGHKVFNVEDIDTQNIGKWNRVNDHSKWCVPTNNNKHWICIADSNRAVSQYERPGGALCIKNEKAAETFRGFVVKTVENCPPTEASSSGSSTKRKADTNSQGSSSHSAPVKIGKT</sequence>
<evidence type="ECO:0000256" key="8">
    <source>
        <dbReference type="ARBA" id="ARBA00022729"/>
    </source>
</evidence>
<dbReference type="GO" id="GO:0004531">
    <property type="term" value="F:deoxyribonuclease II activity"/>
    <property type="evidence" value="ECO:0007669"/>
    <property type="project" value="UniProtKB-EC"/>
</dbReference>
<accession>A0AA88ISV4</accession>
<dbReference type="CDD" id="cd09120">
    <property type="entry name" value="PLDc_DNaseII_1"/>
    <property type="match status" value="1"/>
</dbReference>
<feature type="region of interest" description="Disordered" evidence="19">
    <location>
        <begin position="343"/>
        <end position="377"/>
    </location>
</feature>
<comment type="subcellular location">
    <subcellularLocation>
        <location evidence="2">Lysosome</location>
    </subcellularLocation>
</comment>
<comment type="similarity">
    <text evidence="3">Belongs to the DNase II family.</text>
</comment>
<evidence type="ECO:0000256" key="5">
    <source>
        <dbReference type="ARBA" id="ARBA00022473"/>
    </source>
</evidence>
<evidence type="ECO:0000256" key="18">
    <source>
        <dbReference type="ARBA" id="ARBA00045381"/>
    </source>
</evidence>
<keyword evidence="11" id="KW-1015">Disulfide bond</keyword>
<evidence type="ECO:0000256" key="7">
    <source>
        <dbReference type="ARBA" id="ARBA00022722"/>
    </source>
</evidence>
<comment type="function">
    <text evidence="18">Hydrolyzes DNA under acidic conditions with a preference for double-stranded DNA. Plays a major role in the clearance of nucleic acids generated through apoptosis, hence preventing autoinflammation. Necessary for proper fetal development and for definitive erythropoiesis in fetal liver and bone marrow, where it degrades nuclear DNA expelled from erythroid precursor cells.</text>
</comment>
<dbReference type="Pfam" id="PF03265">
    <property type="entry name" value="DNase_II"/>
    <property type="match status" value="1"/>
</dbReference>
<keyword evidence="5" id="KW-0217">Developmental protein</keyword>
<feature type="signal peptide" evidence="20">
    <location>
        <begin position="1"/>
        <end position="17"/>
    </location>
</feature>
<dbReference type="PANTHER" id="PTHR10858">
    <property type="entry name" value="DEOXYRIBONUCLEASE II"/>
    <property type="match status" value="1"/>
</dbReference>
<evidence type="ECO:0000256" key="20">
    <source>
        <dbReference type="SAM" id="SignalP"/>
    </source>
</evidence>
<reference evidence="21" key="1">
    <citation type="submission" date="2023-07" db="EMBL/GenBank/DDBJ databases">
        <title>Chromosome-level Genome Assembly of Striped Snakehead (Channa striata).</title>
        <authorList>
            <person name="Liu H."/>
        </authorList>
    </citation>
    <scope>NUCLEOTIDE SEQUENCE</scope>
    <source>
        <strain evidence="21">Gz</strain>
        <tissue evidence="21">Muscle</tissue>
    </source>
</reference>
<comment type="catalytic activity">
    <reaction evidence="1">
        <text>Endonucleolytic cleavage to nucleoside 3'-phosphates and 3'-phosphooligonucleotide end-products.</text>
        <dbReference type="EC" id="3.1.22.1"/>
    </reaction>
</comment>
<evidence type="ECO:0000256" key="12">
    <source>
        <dbReference type="ARBA" id="ARBA00023180"/>
    </source>
</evidence>
<dbReference type="EC" id="3.1.22.1" evidence="4"/>
<evidence type="ECO:0000256" key="13">
    <source>
        <dbReference type="ARBA" id="ARBA00023228"/>
    </source>
</evidence>
<dbReference type="InterPro" id="IPR004947">
    <property type="entry name" value="DNase_II"/>
</dbReference>
<evidence type="ECO:0000313" key="22">
    <source>
        <dbReference type="Proteomes" id="UP001187415"/>
    </source>
</evidence>
<keyword evidence="8 20" id="KW-0732">Signal</keyword>
<evidence type="ECO:0000256" key="6">
    <source>
        <dbReference type="ARBA" id="ARBA00022703"/>
    </source>
</evidence>
<evidence type="ECO:0000256" key="9">
    <source>
        <dbReference type="ARBA" id="ARBA00022759"/>
    </source>
</evidence>
<evidence type="ECO:0000256" key="10">
    <source>
        <dbReference type="ARBA" id="ARBA00022801"/>
    </source>
</evidence>
<name>A0AA88ISV4_CHASR</name>
<keyword evidence="7" id="KW-0540">Nuclease</keyword>
<keyword evidence="22" id="KW-1185">Reference proteome</keyword>
<evidence type="ECO:0000313" key="21">
    <source>
        <dbReference type="EMBL" id="KAK2820199.1"/>
    </source>
</evidence>
<evidence type="ECO:0000256" key="4">
    <source>
        <dbReference type="ARBA" id="ARBA00012036"/>
    </source>
</evidence>
<evidence type="ECO:0000256" key="3">
    <source>
        <dbReference type="ARBA" id="ARBA00007527"/>
    </source>
</evidence>
<feature type="chain" id="PRO_5041643393" description="Deoxyribonuclease-2-alpha" evidence="20">
    <location>
        <begin position="18"/>
        <end position="377"/>
    </location>
</feature>
<dbReference type="EMBL" id="JAUPFM010000019">
    <property type="protein sequence ID" value="KAK2820199.1"/>
    <property type="molecule type" value="Genomic_DNA"/>
</dbReference>
<comment type="caution">
    <text evidence="21">The sequence shown here is derived from an EMBL/GenBank/DDBJ whole genome shotgun (WGS) entry which is preliminary data.</text>
</comment>
<evidence type="ECO:0000256" key="19">
    <source>
        <dbReference type="SAM" id="MobiDB-lite"/>
    </source>
</evidence>
<evidence type="ECO:0000256" key="1">
    <source>
        <dbReference type="ARBA" id="ARBA00000447"/>
    </source>
</evidence>
<gene>
    <name evidence="21" type="ORF">Q5P01_023158</name>
</gene>
<keyword evidence="12" id="KW-0325">Glycoprotein</keyword>
<evidence type="ECO:0000256" key="16">
    <source>
        <dbReference type="ARBA" id="ARBA00041918"/>
    </source>
</evidence>
<evidence type="ECO:0000256" key="17">
    <source>
        <dbReference type="ARBA" id="ARBA00043033"/>
    </source>
</evidence>
<feature type="compositionally biased region" description="Polar residues" evidence="19">
    <location>
        <begin position="360"/>
        <end position="369"/>
    </location>
</feature>
<dbReference type="PANTHER" id="PTHR10858:SF9">
    <property type="entry name" value="DEOXYRIBONUCLEASE-2-ALPHA"/>
    <property type="match status" value="1"/>
</dbReference>
<keyword evidence="9" id="KW-0255">Endonuclease</keyword>
<organism evidence="21 22">
    <name type="scientific">Channa striata</name>
    <name type="common">Snakehead murrel</name>
    <name type="synonym">Ophicephalus striatus</name>
    <dbReference type="NCBI Taxonomy" id="64152"/>
    <lineage>
        <taxon>Eukaryota</taxon>
        <taxon>Metazoa</taxon>
        <taxon>Chordata</taxon>
        <taxon>Craniata</taxon>
        <taxon>Vertebrata</taxon>
        <taxon>Euteleostomi</taxon>
        <taxon>Actinopterygii</taxon>
        <taxon>Neopterygii</taxon>
        <taxon>Teleostei</taxon>
        <taxon>Neoteleostei</taxon>
        <taxon>Acanthomorphata</taxon>
        <taxon>Anabantaria</taxon>
        <taxon>Anabantiformes</taxon>
        <taxon>Channoidei</taxon>
        <taxon>Channidae</taxon>
        <taxon>Channa</taxon>
    </lineage>
</organism>
<dbReference type="AlphaFoldDB" id="A0AA88ISV4"/>
<evidence type="ECO:0000256" key="11">
    <source>
        <dbReference type="ARBA" id="ARBA00023157"/>
    </source>
</evidence>
<dbReference type="GO" id="GO:0006309">
    <property type="term" value="P:apoptotic DNA fragmentation"/>
    <property type="evidence" value="ECO:0007669"/>
    <property type="project" value="TreeGrafter"/>
</dbReference>
<evidence type="ECO:0000256" key="15">
    <source>
        <dbReference type="ARBA" id="ARBA00041393"/>
    </source>
</evidence>
<evidence type="ECO:0000256" key="14">
    <source>
        <dbReference type="ARBA" id="ARBA00039868"/>
    </source>
</evidence>
<proteinExistence type="inferred from homology"/>
<keyword evidence="13" id="KW-0458">Lysosome</keyword>
<keyword evidence="6" id="KW-0053">Apoptosis</keyword>
<protein>
    <recommendedName>
        <fullName evidence="14">Deoxyribonuclease-2-alpha</fullName>
        <ecNumber evidence="4">3.1.22.1</ecNumber>
    </recommendedName>
    <alternativeName>
        <fullName evidence="15">Acid DNase</fullName>
    </alternativeName>
    <alternativeName>
        <fullName evidence="17">Deoxyribonuclease II alpha</fullName>
    </alternativeName>
    <alternativeName>
        <fullName evidence="16">Lysosomal DNase II</fullName>
    </alternativeName>
</protein>